<evidence type="ECO:0000313" key="2">
    <source>
        <dbReference type="Proteomes" id="UP001472677"/>
    </source>
</evidence>
<reference evidence="1 2" key="1">
    <citation type="journal article" date="2024" name="G3 (Bethesda)">
        <title>Genome assembly of Hibiscus sabdariffa L. provides insights into metabolisms of medicinal natural products.</title>
        <authorList>
            <person name="Kim T."/>
        </authorList>
    </citation>
    <scope>NUCLEOTIDE SEQUENCE [LARGE SCALE GENOMIC DNA]</scope>
    <source>
        <strain evidence="1">TK-2024</strain>
        <tissue evidence="1">Old leaves</tissue>
    </source>
</reference>
<keyword evidence="2" id="KW-1185">Reference proteome</keyword>
<sequence>MLPFNSFHEKISLLDGTIWEFMRKPFNCCLSAMLECSESELLVGAACIVEQKAICSGTELTSCFLCTMRSGKLKAAKLGINCRYL</sequence>
<evidence type="ECO:0000313" key="1">
    <source>
        <dbReference type="EMBL" id="KAK8572251.1"/>
    </source>
</evidence>
<comment type="caution">
    <text evidence="1">The sequence shown here is derived from an EMBL/GenBank/DDBJ whole genome shotgun (WGS) entry which is preliminary data.</text>
</comment>
<protein>
    <submittedName>
        <fullName evidence="1">Uncharacterized protein</fullName>
    </submittedName>
</protein>
<dbReference type="EMBL" id="JBBPBM010000008">
    <property type="protein sequence ID" value="KAK8572251.1"/>
    <property type="molecule type" value="Genomic_DNA"/>
</dbReference>
<name>A0ABR2F5I7_9ROSI</name>
<gene>
    <name evidence="1" type="ORF">V6N12_028309</name>
</gene>
<organism evidence="1 2">
    <name type="scientific">Hibiscus sabdariffa</name>
    <name type="common">roselle</name>
    <dbReference type="NCBI Taxonomy" id="183260"/>
    <lineage>
        <taxon>Eukaryota</taxon>
        <taxon>Viridiplantae</taxon>
        <taxon>Streptophyta</taxon>
        <taxon>Embryophyta</taxon>
        <taxon>Tracheophyta</taxon>
        <taxon>Spermatophyta</taxon>
        <taxon>Magnoliopsida</taxon>
        <taxon>eudicotyledons</taxon>
        <taxon>Gunneridae</taxon>
        <taxon>Pentapetalae</taxon>
        <taxon>rosids</taxon>
        <taxon>malvids</taxon>
        <taxon>Malvales</taxon>
        <taxon>Malvaceae</taxon>
        <taxon>Malvoideae</taxon>
        <taxon>Hibiscus</taxon>
    </lineage>
</organism>
<accession>A0ABR2F5I7</accession>
<dbReference type="Proteomes" id="UP001472677">
    <property type="component" value="Unassembled WGS sequence"/>
</dbReference>
<proteinExistence type="predicted"/>